<dbReference type="GO" id="GO:0012505">
    <property type="term" value="C:endomembrane system"/>
    <property type="evidence" value="ECO:0007669"/>
    <property type="project" value="UniProtKB-SubCell"/>
</dbReference>
<keyword evidence="4 6" id="KW-0472">Membrane</keyword>
<dbReference type="GO" id="GO:0008168">
    <property type="term" value="F:methyltransferase activity"/>
    <property type="evidence" value="ECO:0007669"/>
    <property type="project" value="UniProtKB-KW"/>
</dbReference>
<dbReference type="PANTHER" id="PTHR12714:SF11">
    <property type="entry name" value="PROTEIN C-TERMINAL S-ISOPRENYLCYSTEINE CARBOXYL O-METHYLTRANSFERASE"/>
    <property type="match status" value="1"/>
</dbReference>
<comment type="subcellular location">
    <subcellularLocation>
        <location evidence="1">Endomembrane system</location>
        <topology evidence="1">Multi-pass membrane protein</topology>
    </subcellularLocation>
</comment>
<dbReference type="RefSeq" id="WP_092047858.1">
    <property type="nucleotide sequence ID" value="NZ_FOQD01000002.1"/>
</dbReference>
<evidence type="ECO:0000256" key="2">
    <source>
        <dbReference type="ARBA" id="ARBA00022692"/>
    </source>
</evidence>
<dbReference type="InterPro" id="IPR007318">
    <property type="entry name" value="Phopholipid_MeTrfase"/>
</dbReference>
<protein>
    <submittedName>
        <fullName evidence="7">Phospholipid methyltransferase</fullName>
    </submittedName>
</protein>
<gene>
    <name evidence="7" type="ORF">SAMN05421753_102165</name>
</gene>
<dbReference type="PANTHER" id="PTHR12714">
    <property type="entry name" value="PROTEIN-S ISOPRENYLCYSTEINE O-METHYLTRANSFERASE"/>
    <property type="match status" value="1"/>
</dbReference>
<keyword evidence="8" id="KW-1185">Reference proteome</keyword>
<dbReference type="Proteomes" id="UP000199518">
    <property type="component" value="Unassembled WGS sequence"/>
</dbReference>
<accession>A0A1I3C8R8</accession>
<name>A0A1I3C8R8_9PLAN</name>
<feature type="compositionally biased region" description="Low complexity" evidence="5">
    <location>
        <begin position="7"/>
        <end position="16"/>
    </location>
</feature>
<proteinExistence type="predicted"/>
<dbReference type="GO" id="GO:0032259">
    <property type="term" value="P:methylation"/>
    <property type="evidence" value="ECO:0007669"/>
    <property type="project" value="UniProtKB-KW"/>
</dbReference>
<keyword evidence="7" id="KW-0489">Methyltransferase</keyword>
<keyword evidence="7" id="KW-0808">Transferase</keyword>
<reference evidence="8" key="1">
    <citation type="submission" date="2016-10" db="EMBL/GenBank/DDBJ databases">
        <authorList>
            <person name="Varghese N."/>
            <person name="Submissions S."/>
        </authorList>
    </citation>
    <scope>NUCLEOTIDE SEQUENCE [LARGE SCALE GENOMIC DNA]</scope>
    <source>
        <strain evidence="8">DSM 26348</strain>
    </source>
</reference>
<evidence type="ECO:0000256" key="6">
    <source>
        <dbReference type="SAM" id="Phobius"/>
    </source>
</evidence>
<evidence type="ECO:0000256" key="1">
    <source>
        <dbReference type="ARBA" id="ARBA00004127"/>
    </source>
</evidence>
<dbReference type="AlphaFoldDB" id="A0A1I3C8R8"/>
<feature type="transmembrane region" description="Helical" evidence="6">
    <location>
        <begin position="117"/>
        <end position="150"/>
    </location>
</feature>
<sequence length="234" mass="26163">MITSGNTPTTTDDATTCIAPPQPPAKAVEPLRVRQFQAYRWRIPLTATCLITGFGLALLSPPRILVDSQLDQWIDVSGYLLVAAGIALRLWAISSIDTRKSVVLVTSGPYGLCRNPLYVGTFLIAIGFLCLVQSLTMTLLTLPIILLYMWGVVPAEERVMRSRHGAAFDEYCAAVPRWIPHLHAISQLQVRPVWTSGLRREVECGLWWIAIAIVVHVTCDMRMEPWWNHPFNCP</sequence>
<keyword evidence="3 6" id="KW-1133">Transmembrane helix</keyword>
<dbReference type="EMBL" id="FOQD01000002">
    <property type="protein sequence ID" value="SFH70716.1"/>
    <property type="molecule type" value="Genomic_DNA"/>
</dbReference>
<dbReference type="STRING" id="1576369.SAMN05421753_102165"/>
<evidence type="ECO:0000256" key="5">
    <source>
        <dbReference type="SAM" id="MobiDB-lite"/>
    </source>
</evidence>
<keyword evidence="2 6" id="KW-0812">Transmembrane</keyword>
<evidence type="ECO:0000313" key="7">
    <source>
        <dbReference type="EMBL" id="SFH70716.1"/>
    </source>
</evidence>
<dbReference type="Gene3D" id="1.20.120.1630">
    <property type="match status" value="1"/>
</dbReference>
<evidence type="ECO:0000313" key="8">
    <source>
        <dbReference type="Proteomes" id="UP000199518"/>
    </source>
</evidence>
<evidence type="ECO:0000256" key="3">
    <source>
        <dbReference type="ARBA" id="ARBA00022989"/>
    </source>
</evidence>
<organism evidence="7 8">
    <name type="scientific">Planctomicrobium piriforme</name>
    <dbReference type="NCBI Taxonomy" id="1576369"/>
    <lineage>
        <taxon>Bacteria</taxon>
        <taxon>Pseudomonadati</taxon>
        <taxon>Planctomycetota</taxon>
        <taxon>Planctomycetia</taxon>
        <taxon>Planctomycetales</taxon>
        <taxon>Planctomycetaceae</taxon>
        <taxon>Planctomicrobium</taxon>
    </lineage>
</organism>
<feature type="transmembrane region" description="Helical" evidence="6">
    <location>
        <begin position="79"/>
        <end position="96"/>
    </location>
</feature>
<dbReference type="OrthoDB" id="211732at2"/>
<feature type="region of interest" description="Disordered" evidence="5">
    <location>
        <begin position="1"/>
        <end position="23"/>
    </location>
</feature>
<evidence type="ECO:0000256" key="4">
    <source>
        <dbReference type="ARBA" id="ARBA00023136"/>
    </source>
</evidence>
<dbReference type="Pfam" id="PF04191">
    <property type="entry name" value="PEMT"/>
    <property type="match status" value="1"/>
</dbReference>
<feature type="transmembrane region" description="Helical" evidence="6">
    <location>
        <begin position="41"/>
        <end position="59"/>
    </location>
</feature>